<evidence type="ECO:0000313" key="3">
    <source>
        <dbReference type="Proteomes" id="UP000241808"/>
    </source>
</evidence>
<proteinExistence type="predicted"/>
<dbReference type="SUPFAM" id="SSF55781">
    <property type="entry name" value="GAF domain-like"/>
    <property type="match status" value="1"/>
</dbReference>
<organism evidence="2 3">
    <name type="scientific">Phreatobacter oligotrophus</name>
    <dbReference type="NCBI Taxonomy" id="1122261"/>
    <lineage>
        <taxon>Bacteria</taxon>
        <taxon>Pseudomonadati</taxon>
        <taxon>Pseudomonadota</taxon>
        <taxon>Alphaproteobacteria</taxon>
        <taxon>Hyphomicrobiales</taxon>
        <taxon>Phreatobacteraceae</taxon>
        <taxon>Phreatobacter</taxon>
    </lineage>
</organism>
<gene>
    <name evidence="2" type="ORF">C8P69_103173</name>
</gene>
<name>A0A2T4ZEF6_9HYPH</name>
<comment type="caution">
    <text evidence="2">The sequence shown here is derived from an EMBL/GenBank/DDBJ whole genome shotgun (WGS) entry which is preliminary data.</text>
</comment>
<dbReference type="Proteomes" id="UP000241808">
    <property type="component" value="Unassembled WGS sequence"/>
</dbReference>
<evidence type="ECO:0000259" key="1">
    <source>
        <dbReference type="Pfam" id="PF13185"/>
    </source>
</evidence>
<dbReference type="AlphaFoldDB" id="A0A2T4ZEF6"/>
<dbReference type="Gene3D" id="3.30.450.40">
    <property type="match status" value="1"/>
</dbReference>
<reference evidence="2 3" key="1">
    <citation type="submission" date="2018-04" db="EMBL/GenBank/DDBJ databases">
        <title>Genomic Encyclopedia of Archaeal and Bacterial Type Strains, Phase II (KMG-II): from individual species to whole genera.</title>
        <authorList>
            <person name="Goeker M."/>
        </authorList>
    </citation>
    <scope>NUCLEOTIDE SEQUENCE [LARGE SCALE GENOMIC DNA]</scope>
    <source>
        <strain evidence="2 3">DSM 25521</strain>
    </source>
</reference>
<keyword evidence="3" id="KW-1185">Reference proteome</keyword>
<protein>
    <submittedName>
        <fullName evidence="2">GAF domain-containing protein</fullName>
    </submittedName>
</protein>
<evidence type="ECO:0000313" key="2">
    <source>
        <dbReference type="EMBL" id="PTM60243.1"/>
    </source>
</evidence>
<dbReference type="Pfam" id="PF13185">
    <property type="entry name" value="GAF_2"/>
    <property type="match status" value="1"/>
</dbReference>
<feature type="domain" description="GAF" evidence="1">
    <location>
        <begin position="32"/>
        <end position="145"/>
    </location>
</feature>
<dbReference type="InterPro" id="IPR003018">
    <property type="entry name" value="GAF"/>
</dbReference>
<dbReference type="OrthoDB" id="7066078at2"/>
<sequence length="159" mass="17342">MTDPLAVLAASLAAPGQPQTLFAALERETQALVGHKLFTLLFVDGADVARIYSNRPAEYPVSGRKTMGATPWGKHVLEEQRPYLGRDREAIRWAFFDHDLIGSMGLGSVINVPVIYDGTTIGTMNLLDVEHHYREEHVAPVARLAPVLVPAFLAARAGL</sequence>
<dbReference type="EMBL" id="PZZL01000003">
    <property type="protein sequence ID" value="PTM60243.1"/>
    <property type="molecule type" value="Genomic_DNA"/>
</dbReference>
<accession>A0A2T4ZEF6</accession>
<dbReference type="RefSeq" id="WP_108175890.1">
    <property type="nucleotide sequence ID" value="NZ_PZZL01000003.1"/>
</dbReference>
<dbReference type="InterPro" id="IPR029016">
    <property type="entry name" value="GAF-like_dom_sf"/>
</dbReference>